<evidence type="ECO:0000256" key="1">
    <source>
        <dbReference type="ARBA" id="ARBA00008618"/>
    </source>
</evidence>
<name>A0A1S6KSH1_9VIBR</name>
<evidence type="ECO:0008006" key="3">
    <source>
        <dbReference type="Google" id="ProtNLM"/>
    </source>
</evidence>
<reference evidence="2" key="1">
    <citation type="journal article" date="2017" name="Sci. Rep.">
        <title>Shrimp AHPND-causing plasmids encoding the PirAB toxins as mediated by pirAB-Tn903 are prevalent in various Vibrio species.</title>
        <authorList>
            <person name="Xiao J."/>
            <person name="Liu L."/>
            <person name="Ke Y."/>
            <person name="Li X."/>
            <person name="Liu Y."/>
            <person name="Pan Y."/>
            <person name="Yan S."/>
            <person name="Wang Y."/>
        </authorList>
    </citation>
    <scope>NUCLEOTIDE SEQUENCE</scope>
    <source>
        <strain evidence="2">SH14</strain>
        <plasmid evidence="2">pVHvo</plasmid>
    </source>
</reference>
<dbReference type="InterPro" id="IPR004914">
    <property type="entry name" value="Antirestrict"/>
</dbReference>
<dbReference type="Gene3D" id="3.30.70.3580">
    <property type="entry name" value="Antirestriction protein"/>
    <property type="match status" value="1"/>
</dbReference>
<dbReference type="EMBL" id="KX268305">
    <property type="protein sequence ID" value="AQT24313.1"/>
    <property type="molecule type" value="Genomic_DNA"/>
</dbReference>
<sequence>MAKATIHNRVVPEPKIMIDGLACLQSINSKVIVMITAAMIPKQERLTFYPSTTKQFRFLKRTIHRFSELYLKGYYRKGGRYWQFLTLSNGGRFAYPVMEAPVTFYDPNHDTWHAFSQEAAGICIWLVTLRTCATVALERDHFVEMDNFSHYHSRLMEYANEHVEWDSIAHFITSIH</sequence>
<comment type="similarity">
    <text evidence="1">Belongs to the antirestriction protein family.</text>
</comment>
<accession>A0A1S6KSH1</accession>
<organism evidence="2">
    <name type="scientific">Vibrio owensii</name>
    <dbReference type="NCBI Taxonomy" id="696485"/>
    <lineage>
        <taxon>Bacteria</taxon>
        <taxon>Pseudomonadati</taxon>
        <taxon>Pseudomonadota</taxon>
        <taxon>Gammaproteobacteria</taxon>
        <taxon>Vibrionales</taxon>
        <taxon>Vibrionaceae</taxon>
        <taxon>Vibrio</taxon>
    </lineage>
</organism>
<dbReference type="InterPro" id="IPR042297">
    <property type="entry name" value="Antirestriction_sf"/>
</dbReference>
<proteinExistence type="inferred from homology"/>
<protein>
    <recommendedName>
        <fullName evidence="3">Antirestriction protein</fullName>
    </recommendedName>
</protein>
<keyword evidence="2" id="KW-0614">Plasmid</keyword>
<dbReference type="AlphaFoldDB" id="A0A1S6KSH1"/>
<dbReference type="RefSeq" id="WP_228558733.1">
    <property type="nucleotide sequence ID" value="NZ_CP033140.1"/>
</dbReference>
<geneLocation type="plasmid" evidence="2">
    <name>pVHvo</name>
</geneLocation>
<evidence type="ECO:0000313" key="2">
    <source>
        <dbReference type="EMBL" id="AQT24313.1"/>
    </source>
</evidence>
<dbReference type="Pfam" id="PF03230">
    <property type="entry name" value="Antirestrict"/>
    <property type="match status" value="1"/>
</dbReference>